<feature type="transmembrane region" description="Helical" evidence="1">
    <location>
        <begin position="171"/>
        <end position="191"/>
    </location>
</feature>
<feature type="transmembrane region" description="Helical" evidence="1">
    <location>
        <begin position="110"/>
        <end position="129"/>
    </location>
</feature>
<feature type="transmembrane region" description="Helical" evidence="1">
    <location>
        <begin position="16"/>
        <end position="38"/>
    </location>
</feature>
<keyword evidence="1" id="KW-0812">Transmembrane</keyword>
<keyword evidence="1" id="KW-0472">Membrane</keyword>
<dbReference type="EMBL" id="JARKIB010000332">
    <property type="protein sequence ID" value="KAJ7713982.1"/>
    <property type="molecule type" value="Genomic_DNA"/>
</dbReference>
<organism evidence="2 3">
    <name type="scientific">Mycena metata</name>
    <dbReference type="NCBI Taxonomy" id="1033252"/>
    <lineage>
        <taxon>Eukaryota</taxon>
        <taxon>Fungi</taxon>
        <taxon>Dikarya</taxon>
        <taxon>Basidiomycota</taxon>
        <taxon>Agaricomycotina</taxon>
        <taxon>Agaricomycetes</taxon>
        <taxon>Agaricomycetidae</taxon>
        <taxon>Agaricales</taxon>
        <taxon>Marasmiineae</taxon>
        <taxon>Mycenaceae</taxon>
        <taxon>Mycena</taxon>
    </lineage>
</organism>
<proteinExistence type="predicted"/>
<dbReference type="Proteomes" id="UP001215598">
    <property type="component" value="Unassembled WGS sequence"/>
</dbReference>
<gene>
    <name evidence="2" type="ORF">B0H16DRAFT_1702213</name>
</gene>
<evidence type="ECO:0000313" key="2">
    <source>
        <dbReference type="EMBL" id="KAJ7713982.1"/>
    </source>
</evidence>
<comment type="caution">
    <text evidence="2">The sequence shown here is derived from an EMBL/GenBank/DDBJ whole genome shotgun (WGS) entry which is preliminary data.</text>
</comment>
<name>A0AAD7H7H7_9AGAR</name>
<protein>
    <submittedName>
        <fullName evidence="2">Uncharacterized protein</fullName>
    </submittedName>
</protein>
<feature type="transmembrane region" description="Helical" evidence="1">
    <location>
        <begin position="50"/>
        <end position="74"/>
    </location>
</feature>
<sequence length="303" mass="33276">MSQPGPSLPLVNLADLVIATLLYGMYLIIFVISIYLMAMHENPRREPGKLAPLFKSTVFVSGILLFITITAHWISVVIRNFQGFIYVNDGLSVNTFFSDDSQTLSTVDDVFIALSVVIGDAMIIYRLWVVWSFNKIVIIAPVLSLIGLVICGIFAARATQNVQDIPNDTELVLVMVFTLVTSIYCTVFISWKIRQITRNCMPAGGLNLRDVMAMIVESAALYTCWLIYFSITHQLNSTLQYIASSLTIVVGIANALIHARIGMGRTTEQVFGSTSSRVTTPMQFLPPSVSGGPVGTDSYSLSV</sequence>
<evidence type="ECO:0000313" key="3">
    <source>
        <dbReference type="Proteomes" id="UP001215598"/>
    </source>
</evidence>
<feature type="transmembrane region" description="Helical" evidence="1">
    <location>
        <begin position="237"/>
        <end position="257"/>
    </location>
</feature>
<accession>A0AAD7H7H7</accession>
<keyword evidence="1" id="KW-1133">Transmembrane helix</keyword>
<feature type="transmembrane region" description="Helical" evidence="1">
    <location>
        <begin position="211"/>
        <end position="231"/>
    </location>
</feature>
<feature type="transmembrane region" description="Helical" evidence="1">
    <location>
        <begin position="136"/>
        <end position="159"/>
    </location>
</feature>
<dbReference type="AlphaFoldDB" id="A0AAD7H7H7"/>
<evidence type="ECO:0000256" key="1">
    <source>
        <dbReference type="SAM" id="Phobius"/>
    </source>
</evidence>
<keyword evidence="3" id="KW-1185">Reference proteome</keyword>
<reference evidence="2" key="1">
    <citation type="submission" date="2023-03" db="EMBL/GenBank/DDBJ databases">
        <title>Massive genome expansion in bonnet fungi (Mycena s.s.) driven by repeated elements and novel gene families across ecological guilds.</title>
        <authorList>
            <consortium name="Lawrence Berkeley National Laboratory"/>
            <person name="Harder C.B."/>
            <person name="Miyauchi S."/>
            <person name="Viragh M."/>
            <person name="Kuo A."/>
            <person name="Thoen E."/>
            <person name="Andreopoulos B."/>
            <person name="Lu D."/>
            <person name="Skrede I."/>
            <person name="Drula E."/>
            <person name="Henrissat B."/>
            <person name="Morin E."/>
            <person name="Kohler A."/>
            <person name="Barry K."/>
            <person name="LaButti K."/>
            <person name="Morin E."/>
            <person name="Salamov A."/>
            <person name="Lipzen A."/>
            <person name="Mereny Z."/>
            <person name="Hegedus B."/>
            <person name="Baldrian P."/>
            <person name="Stursova M."/>
            <person name="Weitz H."/>
            <person name="Taylor A."/>
            <person name="Grigoriev I.V."/>
            <person name="Nagy L.G."/>
            <person name="Martin F."/>
            <person name="Kauserud H."/>
        </authorList>
    </citation>
    <scope>NUCLEOTIDE SEQUENCE</scope>
    <source>
        <strain evidence="2">CBHHK182m</strain>
    </source>
</reference>